<keyword evidence="10" id="KW-1133">Transmembrane helix</keyword>
<reference evidence="15 16" key="1">
    <citation type="submission" date="2023-12" db="EMBL/GenBank/DDBJ databases">
        <title>A high-quality genome assembly for Dillenia turbinata (Dilleniales).</title>
        <authorList>
            <person name="Chanderbali A."/>
        </authorList>
    </citation>
    <scope>NUCLEOTIDE SEQUENCE [LARGE SCALE GENOMIC DNA]</scope>
    <source>
        <strain evidence="15">LSX21</strain>
        <tissue evidence="15">Leaf</tissue>
    </source>
</reference>
<evidence type="ECO:0000259" key="13">
    <source>
        <dbReference type="PROSITE" id="PS50868"/>
    </source>
</evidence>
<feature type="transmembrane region" description="Helical" evidence="10">
    <location>
        <begin position="737"/>
        <end position="756"/>
    </location>
</feature>
<dbReference type="InterPro" id="IPR001214">
    <property type="entry name" value="SET_dom"/>
</dbReference>
<dbReference type="GO" id="GO:0003690">
    <property type="term" value="F:double-stranded DNA binding"/>
    <property type="evidence" value="ECO:0007669"/>
    <property type="project" value="TreeGrafter"/>
</dbReference>
<feature type="domain" description="YDG" evidence="14">
    <location>
        <begin position="269"/>
        <end position="416"/>
    </location>
</feature>
<evidence type="ECO:0000313" key="16">
    <source>
        <dbReference type="Proteomes" id="UP001370490"/>
    </source>
</evidence>
<dbReference type="Pfam" id="PF02182">
    <property type="entry name" value="SAD_SRA"/>
    <property type="match status" value="1"/>
</dbReference>
<dbReference type="GO" id="GO:0005634">
    <property type="term" value="C:nucleus"/>
    <property type="evidence" value="ECO:0007669"/>
    <property type="project" value="UniProtKB-SubCell"/>
</dbReference>
<dbReference type="SMART" id="SM00466">
    <property type="entry name" value="SRA"/>
    <property type="match status" value="1"/>
</dbReference>
<feature type="domain" description="Pre-SET" evidence="12">
    <location>
        <begin position="491"/>
        <end position="552"/>
    </location>
</feature>
<dbReference type="Pfam" id="PF05033">
    <property type="entry name" value="Pre-SET"/>
    <property type="match status" value="1"/>
</dbReference>
<evidence type="ECO:0000259" key="12">
    <source>
        <dbReference type="PROSITE" id="PS50867"/>
    </source>
</evidence>
<feature type="region of interest" description="Disordered" evidence="9">
    <location>
        <begin position="74"/>
        <end position="154"/>
    </location>
</feature>
<dbReference type="SMART" id="SM00317">
    <property type="entry name" value="SET"/>
    <property type="match status" value="1"/>
</dbReference>
<dbReference type="CDD" id="cd22541">
    <property type="entry name" value="SP5_N"/>
    <property type="match status" value="1"/>
</dbReference>
<keyword evidence="4" id="KW-0808">Transferase</keyword>
<dbReference type="Pfam" id="PF00856">
    <property type="entry name" value="SET"/>
    <property type="match status" value="1"/>
</dbReference>
<comment type="subcellular location">
    <subcellularLocation>
        <location evidence="1">Chromosome</location>
    </subcellularLocation>
    <subcellularLocation>
        <location evidence="8">Nucleus</location>
    </subcellularLocation>
</comment>
<dbReference type="InterPro" id="IPR051357">
    <property type="entry name" value="H3K9_HMTase_SUVAR3-9"/>
</dbReference>
<dbReference type="Gene3D" id="2.170.270.10">
    <property type="entry name" value="SET domain"/>
    <property type="match status" value="1"/>
</dbReference>
<keyword evidence="3" id="KW-0489">Methyltransferase</keyword>
<dbReference type="InterPro" id="IPR003616">
    <property type="entry name" value="Post-SET_dom"/>
</dbReference>
<evidence type="ECO:0000256" key="1">
    <source>
        <dbReference type="ARBA" id="ARBA00004286"/>
    </source>
</evidence>
<feature type="transmembrane region" description="Helical" evidence="10">
    <location>
        <begin position="768"/>
        <end position="789"/>
    </location>
</feature>
<dbReference type="GO" id="GO:0042054">
    <property type="term" value="F:histone methyltransferase activity"/>
    <property type="evidence" value="ECO:0007669"/>
    <property type="project" value="InterPro"/>
</dbReference>
<evidence type="ECO:0000256" key="6">
    <source>
        <dbReference type="ARBA" id="ARBA00022853"/>
    </source>
</evidence>
<evidence type="ECO:0000256" key="10">
    <source>
        <dbReference type="SAM" id="Phobius"/>
    </source>
</evidence>
<keyword evidence="10" id="KW-0812">Transmembrane</keyword>
<dbReference type="InterPro" id="IPR007728">
    <property type="entry name" value="Pre-SET_dom"/>
</dbReference>
<dbReference type="GO" id="GO:0032259">
    <property type="term" value="P:methylation"/>
    <property type="evidence" value="ECO:0007669"/>
    <property type="project" value="UniProtKB-KW"/>
</dbReference>
<dbReference type="InterPro" id="IPR046341">
    <property type="entry name" value="SET_dom_sf"/>
</dbReference>
<dbReference type="PROSITE" id="PS50867">
    <property type="entry name" value="PRE_SET"/>
    <property type="match status" value="1"/>
</dbReference>
<dbReference type="EMBL" id="JBAMMX010000004">
    <property type="protein sequence ID" value="KAK6942102.1"/>
    <property type="molecule type" value="Genomic_DNA"/>
</dbReference>
<keyword evidence="7 8" id="KW-0539">Nucleus</keyword>
<dbReference type="PANTHER" id="PTHR45660:SF13">
    <property type="entry name" value="HISTONE-LYSINE N-METHYLTRANSFERASE SETMAR"/>
    <property type="match status" value="1"/>
</dbReference>
<dbReference type="Gene3D" id="2.30.280.10">
    <property type="entry name" value="SRA-YDG"/>
    <property type="match status" value="1"/>
</dbReference>
<evidence type="ECO:0000256" key="3">
    <source>
        <dbReference type="ARBA" id="ARBA00022603"/>
    </source>
</evidence>
<dbReference type="PROSITE" id="PS50280">
    <property type="entry name" value="SET"/>
    <property type="match status" value="1"/>
</dbReference>
<dbReference type="GO" id="GO:0008270">
    <property type="term" value="F:zinc ion binding"/>
    <property type="evidence" value="ECO:0007669"/>
    <property type="project" value="InterPro"/>
</dbReference>
<evidence type="ECO:0000256" key="5">
    <source>
        <dbReference type="ARBA" id="ARBA00022691"/>
    </source>
</evidence>
<dbReference type="SUPFAM" id="SSF82199">
    <property type="entry name" value="SET domain"/>
    <property type="match status" value="1"/>
</dbReference>
<dbReference type="InterPro" id="IPR025794">
    <property type="entry name" value="H3-K9-MeTrfase_plant"/>
</dbReference>
<dbReference type="PROSITE" id="PS50868">
    <property type="entry name" value="POST_SET"/>
    <property type="match status" value="1"/>
</dbReference>
<protein>
    <submittedName>
        <fullName evidence="15">SET domain</fullName>
    </submittedName>
</protein>
<feature type="domain" description="Post-SET" evidence="13">
    <location>
        <begin position="700"/>
        <end position="716"/>
    </location>
</feature>
<dbReference type="SUPFAM" id="SSF88697">
    <property type="entry name" value="PUA domain-like"/>
    <property type="match status" value="1"/>
</dbReference>
<accession>A0AAN8WA73</accession>
<feature type="domain" description="SET" evidence="11">
    <location>
        <begin position="555"/>
        <end position="690"/>
    </location>
</feature>
<evidence type="ECO:0000259" key="14">
    <source>
        <dbReference type="PROSITE" id="PS51015"/>
    </source>
</evidence>
<proteinExistence type="predicted"/>
<dbReference type="FunFam" id="2.30.280.10:FF:000003">
    <property type="entry name" value="Histone-lysine N-methyltransferase, H3 lysine-9 specific SUVH5"/>
    <property type="match status" value="1"/>
</dbReference>
<feature type="compositionally biased region" description="Polar residues" evidence="9">
    <location>
        <begin position="74"/>
        <end position="88"/>
    </location>
</feature>
<keyword evidence="16" id="KW-1185">Reference proteome</keyword>
<keyword evidence="2" id="KW-0158">Chromosome</keyword>
<dbReference type="SMART" id="SM00468">
    <property type="entry name" value="PreSET"/>
    <property type="match status" value="1"/>
</dbReference>
<evidence type="ECO:0000259" key="11">
    <source>
        <dbReference type="PROSITE" id="PS50280"/>
    </source>
</evidence>
<dbReference type="Proteomes" id="UP001370490">
    <property type="component" value="Unassembled WGS sequence"/>
</dbReference>
<dbReference type="PROSITE" id="PS51575">
    <property type="entry name" value="SAM_MT43_SUVAR39_2"/>
    <property type="match status" value="1"/>
</dbReference>
<dbReference type="InterPro" id="IPR003105">
    <property type="entry name" value="SRA_YDG"/>
</dbReference>
<evidence type="ECO:0000256" key="2">
    <source>
        <dbReference type="ARBA" id="ARBA00022454"/>
    </source>
</evidence>
<keyword evidence="10" id="KW-0472">Membrane</keyword>
<feature type="compositionally biased region" description="Basic residues" evidence="9">
    <location>
        <begin position="116"/>
        <end position="129"/>
    </location>
</feature>
<dbReference type="InterPro" id="IPR015947">
    <property type="entry name" value="PUA-like_sf"/>
</dbReference>
<evidence type="ECO:0000256" key="7">
    <source>
        <dbReference type="ARBA" id="ARBA00023242"/>
    </source>
</evidence>
<dbReference type="AlphaFoldDB" id="A0AAN8WA73"/>
<dbReference type="GO" id="GO:0005694">
    <property type="term" value="C:chromosome"/>
    <property type="evidence" value="ECO:0007669"/>
    <property type="project" value="UniProtKB-SubCell"/>
</dbReference>
<dbReference type="PANTHER" id="PTHR45660">
    <property type="entry name" value="HISTONE-LYSINE N-METHYLTRANSFERASE SETMAR"/>
    <property type="match status" value="1"/>
</dbReference>
<evidence type="ECO:0000256" key="8">
    <source>
        <dbReference type="PROSITE-ProRule" id="PRU00358"/>
    </source>
</evidence>
<evidence type="ECO:0000256" key="4">
    <source>
        <dbReference type="ARBA" id="ARBA00022679"/>
    </source>
</evidence>
<name>A0AAN8WA73_9MAGN</name>
<dbReference type="InterPro" id="IPR036987">
    <property type="entry name" value="SRA-YDG_sf"/>
</dbReference>
<keyword evidence="5" id="KW-0949">S-adenosyl-L-methionine</keyword>
<keyword evidence="6" id="KW-0156">Chromatin regulator</keyword>
<evidence type="ECO:0000313" key="15">
    <source>
        <dbReference type="EMBL" id="KAK6942102.1"/>
    </source>
</evidence>
<gene>
    <name evidence="15" type="ORF">RJ641_027479</name>
</gene>
<comment type="caution">
    <text evidence="15">The sequence shown here is derived from an EMBL/GenBank/DDBJ whole genome shotgun (WGS) entry which is preliminary data.</text>
</comment>
<sequence length="796" mass="87599">MEQGFGADTVSFSGSIDKSRVLNVKPMRCLVPIFPSPQRMASQGAAAAPFVCVPPAGPFPSGIAPFYPFFVTPESHSQQQNPPQTPLATNHAGPFQSPAPISAVRPISVATGHSRSSTRRKYKTHKYTQKLRLAEDEDNGNGDSLPLHDDDDDDVNVDVDDDGQMVMSHKRTRSGRKIKFSSPDVDRDAIAHAFLEKFDLAQFDMIRCADGDRESVEYILMMFNLLRLKFTQKDDGKDATPGMIRRPDLRVAAILLNKGVRTNVKKRIGVVPGIEVGDIFFFRMELCLIGLHAPSMAGIDYMGTKKGLDNDPVAVSIVSSGGYEDNDEDGEVLIYSGQGGIQRRDGKLMDQKLERGNLALEQSSCKANAIRVIRGIKDVANPGSKVYVYDGLYKIQDSWIEKGKAGCNVFKYKLHRLPGQPEAFMTWKSIQQWKDGITTSRGVILPDLTSGAESLPVSLVNDVDDEKGPAYFLYVPAPKYSKPMELGKVSARCACKGGCHSGDPNCQCIQKNGGHLAYVPNGVLADWNSVVHECGPSCACPTNCRNRVSQAGLRVHLEVFKTKDKGWGLRSWDPIRAGAFICVYAGEVIDLSKLECESGIEDNYLFDSTRIFKPLEIMQGDSDGDPKIPVPLVITSKNCGNVARFMNHGCSPNVFWRPVLSENNNEQQLHVAFYAARHIPPMVELTYDYGIVRSPDADKRRKRCLCGSVKCRDLASPALVAFPNEWGGLGEGRTATGLLHCCSMCLLVIIVTHLAFARRCFKILLHELFNIFANVHAMIVFLISCLHLSGGGYENT</sequence>
<evidence type="ECO:0000256" key="9">
    <source>
        <dbReference type="SAM" id="MobiDB-lite"/>
    </source>
</evidence>
<dbReference type="PROSITE" id="PS51015">
    <property type="entry name" value="YDG"/>
    <property type="match status" value="1"/>
</dbReference>
<organism evidence="15 16">
    <name type="scientific">Dillenia turbinata</name>
    <dbReference type="NCBI Taxonomy" id="194707"/>
    <lineage>
        <taxon>Eukaryota</taxon>
        <taxon>Viridiplantae</taxon>
        <taxon>Streptophyta</taxon>
        <taxon>Embryophyta</taxon>
        <taxon>Tracheophyta</taxon>
        <taxon>Spermatophyta</taxon>
        <taxon>Magnoliopsida</taxon>
        <taxon>eudicotyledons</taxon>
        <taxon>Gunneridae</taxon>
        <taxon>Pentapetalae</taxon>
        <taxon>Dilleniales</taxon>
        <taxon>Dilleniaceae</taxon>
        <taxon>Dillenia</taxon>
    </lineage>
</organism>